<dbReference type="PaxDb" id="35128-Thaps263472"/>
<dbReference type="InterPro" id="IPR027417">
    <property type="entry name" value="P-loop_NTPase"/>
</dbReference>
<dbReference type="EMBL" id="CM000644">
    <property type="protein sequence ID" value="EED90767.1"/>
    <property type="molecule type" value="Genomic_DNA"/>
</dbReference>
<dbReference type="PANTHER" id="PTHR36978:SF4">
    <property type="entry name" value="P-LOOP CONTAINING NUCLEOSIDE TRIPHOSPHATE HYDROLASE PROTEIN"/>
    <property type="match status" value="1"/>
</dbReference>
<dbReference type="OMA" id="YPMLKKF"/>
<evidence type="ECO:0000313" key="1">
    <source>
        <dbReference type="EMBL" id="EED90767.1"/>
    </source>
</evidence>
<gene>
    <name evidence="1" type="ORF">THAPSDRAFT_263472</name>
</gene>
<dbReference type="AlphaFoldDB" id="B8C7M3"/>
<dbReference type="Pfam" id="PF17784">
    <property type="entry name" value="Sulfotransfer_4"/>
    <property type="match status" value="1"/>
</dbReference>
<name>B8C7M3_THAPS</name>
<dbReference type="STRING" id="35128.B8C7M3"/>
<sequence>LEIIGSGYGRTGTDTTREALTILGYKTYHMREIIDNQLLSHVEVWKEAAETNCANIDSIKSIFEEGGFTAAVDYPEAMCWEQLSKAYPDAKVLHTQRESTEKWWDSASNTILIVHTKFPVSVFNAIFPFWNAHHAMSNAMWSNMLKRDVKDNVYKEELLARYESNNARVREAVDESRLLVQDHKDGWTKLCTFLGKDVPNVPYPHSNTRAQFRAFFR</sequence>
<protein>
    <submittedName>
        <fullName evidence="1">Uncharacterized protein</fullName>
    </submittedName>
</protein>
<proteinExistence type="predicted"/>
<dbReference type="InParanoid" id="B8C7M3"/>
<dbReference type="Proteomes" id="UP000001449">
    <property type="component" value="Chromosome 8"/>
</dbReference>
<organism evidence="1 2">
    <name type="scientific">Thalassiosira pseudonana</name>
    <name type="common">Marine diatom</name>
    <name type="synonym">Cyclotella nana</name>
    <dbReference type="NCBI Taxonomy" id="35128"/>
    <lineage>
        <taxon>Eukaryota</taxon>
        <taxon>Sar</taxon>
        <taxon>Stramenopiles</taxon>
        <taxon>Ochrophyta</taxon>
        <taxon>Bacillariophyta</taxon>
        <taxon>Coscinodiscophyceae</taxon>
        <taxon>Thalassiosirophycidae</taxon>
        <taxon>Thalassiosirales</taxon>
        <taxon>Thalassiosiraceae</taxon>
        <taxon>Thalassiosira</taxon>
    </lineage>
</organism>
<dbReference type="SUPFAM" id="SSF52540">
    <property type="entry name" value="P-loop containing nucleoside triphosphate hydrolases"/>
    <property type="match status" value="1"/>
</dbReference>
<dbReference type="HOGENOM" id="CLU_061199_2_0_1"/>
<accession>B8C7M3</accession>
<dbReference type="eggNOG" id="ENOG502S41B">
    <property type="taxonomic scope" value="Eukaryota"/>
</dbReference>
<reference evidence="1 2" key="2">
    <citation type="journal article" date="2008" name="Nature">
        <title>The Phaeodactylum genome reveals the evolutionary history of diatom genomes.</title>
        <authorList>
            <person name="Bowler C."/>
            <person name="Allen A.E."/>
            <person name="Badger J.H."/>
            <person name="Grimwood J."/>
            <person name="Jabbari K."/>
            <person name="Kuo A."/>
            <person name="Maheswari U."/>
            <person name="Martens C."/>
            <person name="Maumus F."/>
            <person name="Otillar R.P."/>
            <person name="Rayko E."/>
            <person name="Salamov A."/>
            <person name="Vandepoele K."/>
            <person name="Beszteri B."/>
            <person name="Gruber A."/>
            <person name="Heijde M."/>
            <person name="Katinka M."/>
            <person name="Mock T."/>
            <person name="Valentin K."/>
            <person name="Verret F."/>
            <person name="Berges J.A."/>
            <person name="Brownlee C."/>
            <person name="Cadoret J.P."/>
            <person name="Chiovitti A."/>
            <person name="Choi C.J."/>
            <person name="Coesel S."/>
            <person name="De Martino A."/>
            <person name="Detter J.C."/>
            <person name="Durkin C."/>
            <person name="Falciatore A."/>
            <person name="Fournet J."/>
            <person name="Haruta M."/>
            <person name="Huysman M.J."/>
            <person name="Jenkins B.D."/>
            <person name="Jiroutova K."/>
            <person name="Jorgensen R.E."/>
            <person name="Joubert Y."/>
            <person name="Kaplan A."/>
            <person name="Kroger N."/>
            <person name="Kroth P.G."/>
            <person name="La Roche J."/>
            <person name="Lindquist E."/>
            <person name="Lommer M."/>
            <person name="Martin-Jezequel V."/>
            <person name="Lopez P.J."/>
            <person name="Lucas S."/>
            <person name="Mangogna M."/>
            <person name="McGinnis K."/>
            <person name="Medlin L.K."/>
            <person name="Montsant A."/>
            <person name="Oudot-Le Secq M.P."/>
            <person name="Napoli C."/>
            <person name="Obornik M."/>
            <person name="Parker M.S."/>
            <person name="Petit J.L."/>
            <person name="Porcel B.M."/>
            <person name="Poulsen N."/>
            <person name="Robison M."/>
            <person name="Rychlewski L."/>
            <person name="Rynearson T.A."/>
            <person name="Schmutz J."/>
            <person name="Shapiro H."/>
            <person name="Siaut M."/>
            <person name="Stanley M."/>
            <person name="Sussman M.R."/>
            <person name="Taylor A.R."/>
            <person name="Vardi A."/>
            <person name="von Dassow P."/>
            <person name="Vyverman W."/>
            <person name="Willis A."/>
            <person name="Wyrwicz L.S."/>
            <person name="Rokhsar D.S."/>
            <person name="Weissenbach J."/>
            <person name="Armbrust E.V."/>
            <person name="Green B.R."/>
            <person name="Van de Peer Y."/>
            <person name="Grigoriev I.V."/>
        </authorList>
    </citation>
    <scope>NUCLEOTIDE SEQUENCE [LARGE SCALE GENOMIC DNA]</scope>
    <source>
        <strain evidence="1 2">CCMP1335</strain>
    </source>
</reference>
<dbReference type="Gene3D" id="3.40.50.300">
    <property type="entry name" value="P-loop containing nucleotide triphosphate hydrolases"/>
    <property type="match status" value="1"/>
</dbReference>
<feature type="non-terminal residue" evidence="1">
    <location>
        <position position="217"/>
    </location>
</feature>
<dbReference type="KEGG" id="tps:THAPSDRAFT_263472"/>
<dbReference type="GeneID" id="7452385"/>
<reference evidence="1 2" key="1">
    <citation type="journal article" date="2004" name="Science">
        <title>The genome of the diatom Thalassiosira pseudonana: ecology, evolution, and metabolism.</title>
        <authorList>
            <person name="Armbrust E.V."/>
            <person name="Berges J.A."/>
            <person name="Bowler C."/>
            <person name="Green B.R."/>
            <person name="Martinez D."/>
            <person name="Putnam N.H."/>
            <person name="Zhou S."/>
            <person name="Allen A.E."/>
            <person name="Apt K.E."/>
            <person name="Bechner M."/>
            <person name="Brzezinski M.A."/>
            <person name="Chaal B.K."/>
            <person name="Chiovitti A."/>
            <person name="Davis A.K."/>
            <person name="Demarest M.S."/>
            <person name="Detter J.C."/>
            <person name="Glavina T."/>
            <person name="Goodstein D."/>
            <person name="Hadi M.Z."/>
            <person name="Hellsten U."/>
            <person name="Hildebrand M."/>
            <person name="Jenkins B.D."/>
            <person name="Jurka J."/>
            <person name="Kapitonov V.V."/>
            <person name="Kroger N."/>
            <person name="Lau W.W."/>
            <person name="Lane T.W."/>
            <person name="Larimer F.W."/>
            <person name="Lippmeier J.C."/>
            <person name="Lucas S."/>
            <person name="Medina M."/>
            <person name="Montsant A."/>
            <person name="Obornik M."/>
            <person name="Parker M.S."/>
            <person name="Palenik B."/>
            <person name="Pazour G.J."/>
            <person name="Richardson P.M."/>
            <person name="Rynearson T.A."/>
            <person name="Saito M.A."/>
            <person name="Schwartz D.C."/>
            <person name="Thamatrakoln K."/>
            <person name="Valentin K."/>
            <person name="Vardi A."/>
            <person name="Wilkerson F.P."/>
            <person name="Rokhsar D.S."/>
        </authorList>
    </citation>
    <scope>NUCLEOTIDE SEQUENCE [LARGE SCALE GENOMIC DNA]</scope>
    <source>
        <strain evidence="1 2">CCMP1335</strain>
    </source>
</reference>
<keyword evidence="2" id="KW-1185">Reference proteome</keyword>
<evidence type="ECO:0000313" key="2">
    <source>
        <dbReference type="Proteomes" id="UP000001449"/>
    </source>
</evidence>
<dbReference type="RefSeq" id="XP_002291916.1">
    <property type="nucleotide sequence ID" value="XM_002291880.1"/>
</dbReference>
<feature type="non-terminal residue" evidence="1">
    <location>
        <position position="1"/>
    </location>
</feature>
<dbReference type="PANTHER" id="PTHR36978">
    <property type="entry name" value="P-LOOP CONTAINING NUCLEOTIDE TRIPHOSPHATE HYDROLASE"/>
    <property type="match status" value="1"/>
</dbReference>
<dbReference type="InterPro" id="IPR040632">
    <property type="entry name" value="Sulfotransfer_4"/>
</dbReference>